<keyword evidence="2" id="KW-0238">DNA-binding</keyword>
<gene>
    <name evidence="6" type="ORF">A4H97_27250</name>
</gene>
<keyword evidence="1 3" id="KW-0597">Phosphoprotein</keyword>
<evidence type="ECO:0000256" key="3">
    <source>
        <dbReference type="PROSITE-ProRule" id="PRU00169"/>
    </source>
</evidence>
<dbReference type="SMART" id="SM00448">
    <property type="entry name" value="REC"/>
    <property type="match status" value="1"/>
</dbReference>
<dbReference type="Pfam" id="PF00072">
    <property type="entry name" value="Response_reg"/>
    <property type="match status" value="1"/>
</dbReference>
<dbReference type="OrthoDB" id="9797341at2"/>
<dbReference type="CDD" id="cd17535">
    <property type="entry name" value="REC_NarL-like"/>
    <property type="match status" value="1"/>
</dbReference>
<evidence type="ECO:0000259" key="4">
    <source>
        <dbReference type="PROSITE" id="PS50043"/>
    </source>
</evidence>
<evidence type="ECO:0000313" key="6">
    <source>
        <dbReference type="EMBL" id="OQP51279.1"/>
    </source>
</evidence>
<evidence type="ECO:0008006" key="8">
    <source>
        <dbReference type="Google" id="ProtNLM"/>
    </source>
</evidence>
<dbReference type="AlphaFoldDB" id="A0A1V9EZ10"/>
<dbReference type="InterPro" id="IPR001789">
    <property type="entry name" value="Sig_transdc_resp-reg_receiver"/>
</dbReference>
<dbReference type="InterPro" id="IPR000792">
    <property type="entry name" value="Tscrpt_reg_LuxR_C"/>
</dbReference>
<keyword evidence="7" id="KW-1185">Reference proteome</keyword>
<dbReference type="GO" id="GO:0003677">
    <property type="term" value="F:DNA binding"/>
    <property type="evidence" value="ECO:0007669"/>
    <property type="project" value="UniProtKB-KW"/>
</dbReference>
<dbReference type="PROSITE" id="PS50043">
    <property type="entry name" value="HTH_LUXR_2"/>
    <property type="match status" value="1"/>
</dbReference>
<dbReference type="SUPFAM" id="SSF46894">
    <property type="entry name" value="C-terminal effector domain of the bipartite response regulators"/>
    <property type="match status" value="1"/>
</dbReference>
<reference evidence="7" key="1">
    <citation type="submission" date="2016-04" db="EMBL/GenBank/DDBJ databases">
        <authorList>
            <person name="Chen L."/>
            <person name="Zhuang W."/>
            <person name="Wang G."/>
        </authorList>
    </citation>
    <scope>NUCLEOTIDE SEQUENCE [LARGE SCALE GENOMIC DNA]</scope>
    <source>
        <strain evidence="7">17621</strain>
    </source>
</reference>
<evidence type="ECO:0000259" key="5">
    <source>
        <dbReference type="PROSITE" id="PS50110"/>
    </source>
</evidence>
<dbReference type="SUPFAM" id="SSF52172">
    <property type="entry name" value="CheY-like"/>
    <property type="match status" value="1"/>
</dbReference>
<comment type="caution">
    <text evidence="6">The sequence shown here is derived from an EMBL/GenBank/DDBJ whole genome shotgun (WGS) entry which is preliminary data.</text>
</comment>
<dbReference type="Pfam" id="PF00196">
    <property type="entry name" value="GerE"/>
    <property type="match status" value="1"/>
</dbReference>
<dbReference type="SMART" id="SM00421">
    <property type="entry name" value="HTH_LUXR"/>
    <property type="match status" value="1"/>
</dbReference>
<dbReference type="InterPro" id="IPR039420">
    <property type="entry name" value="WalR-like"/>
</dbReference>
<dbReference type="InterPro" id="IPR011006">
    <property type="entry name" value="CheY-like_superfamily"/>
</dbReference>
<dbReference type="RefSeq" id="WP_081198499.1">
    <property type="nucleotide sequence ID" value="NZ_FOCZ01000014.1"/>
</dbReference>
<dbReference type="GO" id="GO:0006355">
    <property type="term" value="P:regulation of DNA-templated transcription"/>
    <property type="evidence" value="ECO:0007669"/>
    <property type="project" value="InterPro"/>
</dbReference>
<dbReference type="EMBL" id="LVXG01000011">
    <property type="protein sequence ID" value="OQP51279.1"/>
    <property type="molecule type" value="Genomic_DNA"/>
</dbReference>
<dbReference type="PANTHER" id="PTHR43214">
    <property type="entry name" value="TWO-COMPONENT RESPONSE REGULATOR"/>
    <property type="match status" value="1"/>
</dbReference>
<name>A0A1V9EZ10_9BACT</name>
<feature type="domain" description="Response regulatory" evidence="5">
    <location>
        <begin position="9"/>
        <end position="126"/>
    </location>
</feature>
<feature type="domain" description="HTH luxR-type" evidence="4">
    <location>
        <begin position="151"/>
        <end position="216"/>
    </location>
</feature>
<dbReference type="Proteomes" id="UP000192610">
    <property type="component" value="Unassembled WGS sequence"/>
</dbReference>
<dbReference type="InterPro" id="IPR058245">
    <property type="entry name" value="NreC/VraR/RcsB-like_REC"/>
</dbReference>
<evidence type="ECO:0000256" key="2">
    <source>
        <dbReference type="ARBA" id="ARBA00023125"/>
    </source>
</evidence>
<dbReference type="STRING" id="354355.SAMN05660816_05703"/>
<protein>
    <recommendedName>
        <fullName evidence="8">DNA-binding response regulator</fullName>
    </recommendedName>
</protein>
<evidence type="ECO:0000313" key="7">
    <source>
        <dbReference type="Proteomes" id="UP000192610"/>
    </source>
</evidence>
<evidence type="ECO:0000256" key="1">
    <source>
        <dbReference type="ARBA" id="ARBA00022553"/>
    </source>
</evidence>
<dbReference type="PROSITE" id="PS50110">
    <property type="entry name" value="RESPONSE_REGULATORY"/>
    <property type="match status" value="1"/>
</dbReference>
<dbReference type="Gene3D" id="3.40.50.2300">
    <property type="match status" value="1"/>
</dbReference>
<organism evidence="6 7">
    <name type="scientific">Niastella yeongjuensis</name>
    <dbReference type="NCBI Taxonomy" id="354355"/>
    <lineage>
        <taxon>Bacteria</taxon>
        <taxon>Pseudomonadati</taxon>
        <taxon>Bacteroidota</taxon>
        <taxon>Chitinophagia</taxon>
        <taxon>Chitinophagales</taxon>
        <taxon>Chitinophagaceae</taxon>
        <taxon>Niastella</taxon>
    </lineage>
</organism>
<accession>A0A1V9EZ10</accession>
<proteinExistence type="predicted"/>
<dbReference type="GO" id="GO:0000160">
    <property type="term" value="P:phosphorelay signal transduction system"/>
    <property type="evidence" value="ECO:0007669"/>
    <property type="project" value="InterPro"/>
</dbReference>
<dbReference type="InterPro" id="IPR016032">
    <property type="entry name" value="Sig_transdc_resp-reg_C-effctor"/>
</dbReference>
<sequence>MNNSHSTIQVALADDHILLRDALASLINTFDNCKVIFTASNGQETLEKIKANQIPDVLILDLNMPLLDGYDTSKWLHTHYPAIHVLMLTMYDTDLTHIRLLQAGVRGFLKKDVHPDELKFAIRSVMESGYYYSHTVTGKLVNLFRNTLEDLAQKKNLLNEQELQFLKLSCTEFTYKEIAVAMQLSPRAVDALRDQLFNRLDVKSRVGLAMYAIRHGLVSF</sequence>
<feature type="modified residue" description="4-aspartylphosphate" evidence="3">
    <location>
        <position position="61"/>
    </location>
</feature>